<dbReference type="HOGENOM" id="CLU_657081_0_0_6"/>
<proteinExistence type="predicted"/>
<accession>E8LL31</accession>
<evidence type="ECO:0000313" key="1">
    <source>
        <dbReference type="EMBL" id="EFY06756.1"/>
    </source>
</evidence>
<name>E8LL31_SUCHY</name>
<sequence length="418" mass="49281">MKNQNIIILTKNLSISTIKYGYHNINIMISNKRPSIADIFSKKNYFLIRKDIKKDLGALLHLINICRKRWSVTSELKRLIFSKERTIYKLIMQSPEINAIYGSQFNSDLLNKTSFHTIRLIDKNKFNLYLYILYIISKIKLFQDLNTKSIICMNTTNLTFIKMLINLYPKSAIYVRFIDCFDSGYINLSGLKKLQDFASNKPNIHIESYSLYDAINHQIKYIPNTINVDKIINQNNPQYKFNENKAFFLGVVNKERFNTLVQLANILFSAKVKINFYFVLNNLSSSQINSIKQININFKYDAIKVIQYISYIEYIKLLNDNNNIIVDFYRFSTNEGYSFRIPEGIIFNKKIITNREIIQKESFYTPKNILFVKEDSNKNIIIDNRELEQFLQNFNATYSKRDLDLFNFNTYLASHGIE</sequence>
<organism evidence="1 2">
    <name type="scientific">Succinatimonas hippei (strain DSM 22608 / JCM 16073 / KCTC 15190 / YIT 12066)</name>
    <dbReference type="NCBI Taxonomy" id="762983"/>
    <lineage>
        <taxon>Bacteria</taxon>
        <taxon>Pseudomonadati</taxon>
        <taxon>Pseudomonadota</taxon>
        <taxon>Gammaproteobacteria</taxon>
        <taxon>Aeromonadales</taxon>
        <taxon>Succinivibrionaceae</taxon>
        <taxon>Succinatimonas</taxon>
    </lineage>
</organism>
<protein>
    <submittedName>
        <fullName evidence="1">Uncharacterized protein</fullName>
    </submittedName>
</protein>
<dbReference type="Proteomes" id="UP000018458">
    <property type="component" value="Unassembled WGS sequence"/>
</dbReference>
<dbReference type="RefSeq" id="WP_009143619.1">
    <property type="nucleotide sequence ID" value="NZ_GL831017.1"/>
</dbReference>
<dbReference type="OrthoDB" id="3251881at2"/>
<dbReference type="EMBL" id="AEVO01000083">
    <property type="protein sequence ID" value="EFY06756.1"/>
    <property type="molecule type" value="Genomic_DNA"/>
</dbReference>
<keyword evidence="2" id="KW-1185">Reference proteome</keyword>
<reference evidence="1 2" key="1">
    <citation type="submission" date="2011-01" db="EMBL/GenBank/DDBJ databases">
        <authorList>
            <person name="Weinstock G."/>
            <person name="Sodergren E."/>
            <person name="Clifton S."/>
            <person name="Fulton L."/>
            <person name="Fulton B."/>
            <person name="Courtney L."/>
            <person name="Fronick C."/>
            <person name="Harrison M."/>
            <person name="Strong C."/>
            <person name="Farmer C."/>
            <person name="Delahaunty K."/>
            <person name="Markovic C."/>
            <person name="Hall O."/>
            <person name="Minx P."/>
            <person name="Tomlinson C."/>
            <person name="Mitreva M."/>
            <person name="Hou S."/>
            <person name="Chen J."/>
            <person name="Wollam A."/>
            <person name="Pepin K.H."/>
            <person name="Johnson M."/>
            <person name="Bhonagiri V."/>
            <person name="Zhang X."/>
            <person name="Suruliraj S."/>
            <person name="Warren W."/>
            <person name="Chinwalla A."/>
            <person name="Mardis E.R."/>
            <person name="Wilson R.K."/>
        </authorList>
    </citation>
    <scope>NUCLEOTIDE SEQUENCE [LARGE SCALE GENOMIC DNA]</scope>
    <source>
        <strain evidence="2">DSM 22608 / JCM 16073 / KCTC 15190 / YIT 12066</strain>
    </source>
</reference>
<gene>
    <name evidence="1" type="ORF">HMPREF9444_01437</name>
</gene>
<dbReference type="STRING" id="762983.HMPREF9444_01437"/>
<evidence type="ECO:0000313" key="2">
    <source>
        <dbReference type="Proteomes" id="UP000018458"/>
    </source>
</evidence>
<dbReference type="AlphaFoldDB" id="E8LL31"/>
<comment type="caution">
    <text evidence="1">The sequence shown here is derived from an EMBL/GenBank/DDBJ whole genome shotgun (WGS) entry which is preliminary data.</text>
</comment>